<evidence type="ECO:0000256" key="9">
    <source>
        <dbReference type="SAM" id="MobiDB-lite"/>
    </source>
</evidence>
<dbReference type="Pfam" id="PF02518">
    <property type="entry name" value="HATPase_c"/>
    <property type="match status" value="1"/>
</dbReference>
<evidence type="ECO:0000313" key="12">
    <source>
        <dbReference type="EMBL" id="GAA2596509.1"/>
    </source>
</evidence>
<dbReference type="RefSeq" id="WP_425575872.1">
    <property type="nucleotide sequence ID" value="NZ_BAAARJ010000002.1"/>
</dbReference>
<keyword evidence="6 12" id="KW-0418">Kinase</keyword>
<reference evidence="12 13" key="1">
    <citation type="journal article" date="2019" name="Int. J. Syst. Evol. Microbiol.">
        <title>The Global Catalogue of Microorganisms (GCM) 10K type strain sequencing project: providing services to taxonomists for standard genome sequencing and annotation.</title>
        <authorList>
            <consortium name="The Broad Institute Genomics Platform"/>
            <consortium name="The Broad Institute Genome Sequencing Center for Infectious Disease"/>
            <person name="Wu L."/>
            <person name="Ma J."/>
        </authorList>
    </citation>
    <scope>NUCLEOTIDE SEQUENCE [LARGE SCALE GENOMIC DNA]</scope>
    <source>
        <strain evidence="12 13">JCM 16373</strain>
    </source>
</reference>
<evidence type="ECO:0000313" key="13">
    <source>
        <dbReference type="Proteomes" id="UP001501447"/>
    </source>
</evidence>
<feature type="domain" description="Histidine kinase/HSP90-like ATPase" evidence="10">
    <location>
        <begin position="316"/>
        <end position="442"/>
    </location>
</feature>
<evidence type="ECO:0000259" key="11">
    <source>
        <dbReference type="Pfam" id="PF07730"/>
    </source>
</evidence>
<organism evidence="12 13">
    <name type="scientific">Streptomyces axinellae</name>
    <dbReference type="NCBI Taxonomy" id="552788"/>
    <lineage>
        <taxon>Bacteria</taxon>
        <taxon>Bacillati</taxon>
        <taxon>Actinomycetota</taxon>
        <taxon>Actinomycetes</taxon>
        <taxon>Kitasatosporales</taxon>
        <taxon>Streptomycetaceae</taxon>
        <taxon>Streptomyces</taxon>
    </lineage>
</organism>
<dbReference type="PANTHER" id="PTHR24421">
    <property type="entry name" value="NITRATE/NITRITE SENSOR PROTEIN NARX-RELATED"/>
    <property type="match status" value="1"/>
</dbReference>
<evidence type="ECO:0000259" key="10">
    <source>
        <dbReference type="Pfam" id="PF02518"/>
    </source>
</evidence>
<dbReference type="InterPro" id="IPR050482">
    <property type="entry name" value="Sensor_HK_TwoCompSys"/>
</dbReference>
<name>A0ABN3PS39_9ACTN</name>
<dbReference type="CDD" id="cd16917">
    <property type="entry name" value="HATPase_UhpB-NarQ-NarX-like"/>
    <property type="match status" value="1"/>
</dbReference>
<keyword evidence="4" id="KW-0808">Transferase</keyword>
<comment type="catalytic activity">
    <reaction evidence="1">
        <text>ATP + protein L-histidine = ADP + protein N-phospho-L-histidine.</text>
        <dbReference type="EC" id="2.7.13.3"/>
    </reaction>
</comment>
<evidence type="ECO:0000256" key="5">
    <source>
        <dbReference type="ARBA" id="ARBA00022741"/>
    </source>
</evidence>
<sequence length="443" mass="45580">MQTLLRDPVHAVVTCFLRPRPRTAPMAGRDVLLALAVCAVQTVLVLLETPSGGRMPTPLGWVLLTASGALLVFRRPAPWPTAVGIVLCVGPYHAQDFAHTAAVPGALIALYSMATAGPPLRSLATLGAIVGVMATVTGTSGSTGQLTEMLRSSGWLVVCVLFGETVRIHRNYLGAVLERAERAERTREEEAARRVAQERLRIARDLHDLLAHSITLIGVQTSVAAHVLVADPERLDRAAVAKALDGIADTCRDARAELRTTLEVLRADDPDGIGPLPGLSGLPDLARAASGAGARVELAVRDTALALRPPPAVGAAAYRIVQEALTNAVRHAGRSVAVRAVVEGAEGALRVSVVDDGGEAPRPSLPPASLAPSSPSPPPSTASAATSPSTPTSASASASASASVSGGFGIAGMRERARSVGGTLEAGPRPYGDGFAVTARLPV</sequence>
<dbReference type="InterPro" id="IPR011712">
    <property type="entry name" value="Sig_transdc_His_kin_sub3_dim/P"/>
</dbReference>
<dbReference type="PANTHER" id="PTHR24421:SF10">
    <property type="entry name" value="NITRATE_NITRITE SENSOR PROTEIN NARQ"/>
    <property type="match status" value="1"/>
</dbReference>
<keyword evidence="5" id="KW-0547">Nucleotide-binding</keyword>
<dbReference type="Proteomes" id="UP001501447">
    <property type="component" value="Unassembled WGS sequence"/>
</dbReference>
<dbReference type="GO" id="GO:0016301">
    <property type="term" value="F:kinase activity"/>
    <property type="evidence" value="ECO:0007669"/>
    <property type="project" value="UniProtKB-KW"/>
</dbReference>
<keyword evidence="13" id="KW-1185">Reference proteome</keyword>
<gene>
    <name evidence="12" type="ORF">GCM10009863_07340</name>
</gene>
<dbReference type="Gene3D" id="1.20.5.1930">
    <property type="match status" value="1"/>
</dbReference>
<dbReference type="Gene3D" id="3.30.565.10">
    <property type="entry name" value="Histidine kinase-like ATPase, C-terminal domain"/>
    <property type="match status" value="1"/>
</dbReference>
<evidence type="ECO:0000256" key="7">
    <source>
        <dbReference type="ARBA" id="ARBA00022840"/>
    </source>
</evidence>
<dbReference type="InterPro" id="IPR036890">
    <property type="entry name" value="HATPase_C_sf"/>
</dbReference>
<evidence type="ECO:0000256" key="4">
    <source>
        <dbReference type="ARBA" id="ARBA00022679"/>
    </source>
</evidence>
<dbReference type="InterPro" id="IPR003594">
    <property type="entry name" value="HATPase_dom"/>
</dbReference>
<dbReference type="EC" id="2.7.13.3" evidence="2"/>
<proteinExistence type="predicted"/>
<feature type="region of interest" description="Disordered" evidence="9">
    <location>
        <begin position="354"/>
        <end position="403"/>
    </location>
</feature>
<evidence type="ECO:0000256" key="2">
    <source>
        <dbReference type="ARBA" id="ARBA00012438"/>
    </source>
</evidence>
<keyword evidence="8" id="KW-0902">Two-component regulatory system</keyword>
<keyword evidence="3" id="KW-0597">Phosphoprotein</keyword>
<feature type="compositionally biased region" description="Low complexity" evidence="9">
    <location>
        <begin position="381"/>
        <end position="403"/>
    </location>
</feature>
<dbReference type="Pfam" id="PF07730">
    <property type="entry name" value="HisKA_3"/>
    <property type="match status" value="1"/>
</dbReference>
<feature type="region of interest" description="Disordered" evidence="9">
    <location>
        <begin position="419"/>
        <end position="443"/>
    </location>
</feature>
<evidence type="ECO:0000256" key="6">
    <source>
        <dbReference type="ARBA" id="ARBA00022777"/>
    </source>
</evidence>
<accession>A0ABN3PS39</accession>
<keyword evidence="7" id="KW-0067">ATP-binding</keyword>
<feature type="domain" description="Signal transduction histidine kinase subgroup 3 dimerisation and phosphoacceptor" evidence="11">
    <location>
        <begin position="198"/>
        <end position="268"/>
    </location>
</feature>
<evidence type="ECO:0000256" key="1">
    <source>
        <dbReference type="ARBA" id="ARBA00000085"/>
    </source>
</evidence>
<comment type="caution">
    <text evidence="12">The sequence shown here is derived from an EMBL/GenBank/DDBJ whole genome shotgun (WGS) entry which is preliminary data.</text>
</comment>
<dbReference type="SUPFAM" id="SSF55874">
    <property type="entry name" value="ATPase domain of HSP90 chaperone/DNA topoisomerase II/histidine kinase"/>
    <property type="match status" value="1"/>
</dbReference>
<protein>
    <recommendedName>
        <fullName evidence="2">histidine kinase</fullName>
        <ecNumber evidence="2">2.7.13.3</ecNumber>
    </recommendedName>
</protein>
<evidence type="ECO:0000256" key="3">
    <source>
        <dbReference type="ARBA" id="ARBA00022553"/>
    </source>
</evidence>
<evidence type="ECO:0000256" key="8">
    <source>
        <dbReference type="ARBA" id="ARBA00023012"/>
    </source>
</evidence>
<dbReference type="EMBL" id="BAAARJ010000002">
    <property type="protein sequence ID" value="GAA2596509.1"/>
    <property type="molecule type" value="Genomic_DNA"/>
</dbReference>